<feature type="region of interest" description="Disordered" evidence="10">
    <location>
        <begin position="405"/>
        <end position="463"/>
    </location>
</feature>
<evidence type="ECO:0000313" key="14">
    <source>
        <dbReference type="Proteomes" id="UP000887116"/>
    </source>
</evidence>
<feature type="compositionally biased region" description="Low complexity" evidence="10">
    <location>
        <begin position="850"/>
        <end position="859"/>
    </location>
</feature>
<feature type="region of interest" description="Disordered" evidence="10">
    <location>
        <begin position="497"/>
        <end position="516"/>
    </location>
</feature>
<evidence type="ECO:0000256" key="9">
    <source>
        <dbReference type="PROSITE-ProRule" id="PRU00175"/>
    </source>
</evidence>
<dbReference type="InterPro" id="IPR047557">
    <property type="entry name" value="Rcat_RBR_HOIL1"/>
</dbReference>
<feature type="compositionally biased region" description="Basic residues" evidence="10">
    <location>
        <begin position="1079"/>
        <end position="1089"/>
    </location>
</feature>
<feature type="compositionally biased region" description="Polar residues" evidence="10">
    <location>
        <begin position="1058"/>
        <end position="1070"/>
    </location>
</feature>
<dbReference type="GO" id="GO:0097039">
    <property type="term" value="P:protein linear polyubiquitination"/>
    <property type="evidence" value="ECO:0007669"/>
    <property type="project" value="TreeGrafter"/>
</dbReference>
<evidence type="ECO:0000256" key="5">
    <source>
        <dbReference type="ARBA" id="ARBA00022771"/>
    </source>
</evidence>
<dbReference type="PROSITE" id="PS50089">
    <property type="entry name" value="ZF_RING_2"/>
    <property type="match status" value="1"/>
</dbReference>
<keyword evidence="8" id="KW-0143">Chaperone</keyword>
<dbReference type="PROSITE" id="PS51873">
    <property type="entry name" value="TRIAD"/>
    <property type="match status" value="1"/>
</dbReference>
<evidence type="ECO:0000256" key="3">
    <source>
        <dbReference type="ARBA" id="ARBA00022723"/>
    </source>
</evidence>
<feature type="compositionally biased region" description="Polar residues" evidence="10">
    <location>
        <begin position="724"/>
        <end position="740"/>
    </location>
</feature>
<feature type="region of interest" description="Disordered" evidence="10">
    <location>
        <begin position="715"/>
        <end position="740"/>
    </location>
</feature>
<feature type="compositionally biased region" description="Low complexity" evidence="10">
    <location>
        <begin position="601"/>
        <end position="622"/>
    </location>
</feature>
<dbReference type="PANTHER" id="PTHR22770">
    <property type="entry name" value="UBIQUITIN CONJUGATING ENZYME 7 INTERACTING PROTEIN-RELATED"/>
    <property type="match status" value="1"/>
</dbReference>
<dbReference type="GO" id="GO:0004842">
    <property type="term" value="F:ubiquitin-protein transferase activity"/>
    <property type="evidence" value="ECO:0007669"/>
    <property type="project" value="TreeGrafter"/>
</dbReference>
<dbReference type="InterPro" id="IPR000938">
    <property type="entry name" value="CAP-Gly_domain"/>
</dbReference>
<dbReference type="SMART" id="SM00184">
    <property type="entry name" value="RING"/>
    <property type="match status" value="2"/>
</dbReference>
<dbReference type="InterPro" id="IPR001841">
    <property type="entry name" value="Znf_RING"/>
</dbReference>
<feature type="compositionally biased region" description="Basic residues" evidence="10">
    <location>
        <begin position="429"/>
        <end position="439"/>
    </location>
</feature>
<dbReference type="InterPro" id="IPR044066">
    <property type="entry name" value="TRIAD_supradom"/>
</dbReference>
<keyword evidence="3" id="KW-0479">Metal-binding</keyword>
<protein>
    <submittedName>
        <fullName evidence="13">RanBP-type and C3HC4-type zinc finger-containing protein 1</fullName>
    </submittedName>
</protein>
<dbReference type="Gene3D" id="3.10.20.90">
    <property type="entry name" value="Phosphatidylinositol 3-kinase Catalytic Subunit, Chain A, domain 1"/>
    <property type="match status" value="1"/>
</dbReference>
<proteinExistence type="predicted"/>
<evidence type="ECO:0000256" key="7">
    <source>
        <dbReference type="ARBA" id="ARBA00022833"/>
    </source>
</evidence>
<dbReference type="PROSITE" id="PS00518">
    <property type="entry name" value="ZF_RING_1"/>
    <property type="match status" value="1"/>
</dbReference>
<evidence type="ECO:0000256" key="8">
    <source>
        <dbReference type="ARBA" id="ARBA00023186"/>
    </source>
</evidence>
<dbReference type="PANTHER" id="PTHR22770:SF13">
    <property type="entry name" value="RING-TYPE DOMAIN-CONTAINING PROTEIN"/>
    <property type="match status" value="1"/>
</dbReference>
<dbReference type="InterPro" id="IPR017907">
    <property type="entry name" value="Znf_RING_CS"/>
</dbReference>
<sequence length="1400" mass="157245">MDVSKCRAYRDLDSGAELQQLKMLLTLYYPFDCKNLDMIKICFVFCEFLRMSCEYCRQGSHSCQPYNHHPNYGHPHYSDVPEEVEEEPEAPNLSLGNRILWLTETRAASGIVRWIGRIPTISAGWSAGIEFDNVMPNGGNGDFKGRNFFNSRPGHALFLPVSDLIKVDSAASASVNGERTSFFGRLQDSCSNFAHRKRRDSTFGHFKQEYGFAWFVKCAAFVICCSNCNHNDLHCNGHHFNHAPVYDRITSRRSMYYEDQPYETYNACAPCNPMQGISNRALGEISNTRQYAAHRRSYPREEHYRLPDEEIEKAIDCPKYNDDEFRMARKESIFNPRTSLNFINGFKEWVSCLVLGTNRRKSNRKLVLKDRKSVTSVFLSNNSQSLTGQRLSSFSEYASISISKGSQKSNQSLTRPSGNSVNASNHASVTKKKSRKKRPAPLPPIQYNGAIDSNSEDSRRNRLSNGISDVALCRRDSQRDRRNNKIISKTVKSTSSVSHAVPVKKRYKKRRAPPPPAVLATAGSAIYATVIKKDSNSQNNASSLKLNDFAHPVKHCHHRIHRRNSNDWEVPGTSSKVSKHRTSQKHLKKGPHISAYVNSKNSLVGSDSEDSSSGSISFSPNESGDDKYGLVNYRAMKVIDGVEGEASIPRSSSYVQYSSDNSDVCLKISIQKTETNVVTVEEVPAPRTVHYTIEEDSSSSELSDEPPVIPVKIKSIEAPHQESKANSTDSSTVSTEENSDQSKTIFEELKLKPPVKGSVKDFVNAFNMLASQSNSLPQIPNQITNAPKPQDSHVNSGASGSKNIQSFPTKWEFQNNKAANLVFSSSQFLLPIAEESLNETSEHDGNVEESNANNSGSSKLKNKKNITPDHKHLKYEKTVDVNENTNTCSHCSEKHSPASTTKKQSTKKRIAPHREKATHSEKAQLSNSSSKASMLALSSLLQEKVQNEKQDMPSCSSKPDLKLDQPIMVGLYIEDKSSHRGPIPLLVTPSMSLRKLKKQVEAEYDFPHHQQCWILGESFAVQEDVSLASYGVTEAGCPILLYVMAKESKSHSLPCRASTASTRLQTQSSSSEEEVASPRQHRRRKSKPSPHKEVKQVASKVPKPEDDKSYHGSTSKKPQKETQDKFKNTNKNKTKSDYHKAWEEEYNKKADYRTLLALDDVDLVANMEPFECPVCFLDVEINEGIVLQDCLHNFCRECLSSAIQYSDTAVIKCPFRNDEYSCESHLQEREIKCLVSPDVYERHLQRSMALAESQARDSFHCKTPDCPGWCLFEDNVNTFLCPVCKHTNCLTCAAIHEGRNCRQYQDHLALSCDTSEEAKKTKEYLQNMVENGEAMECPQCQVILMKKWGCDWLKCSMCHTEVCWVTKGRRWGPGGKGDTSGGCKCMLNGVRCHPKCSYCH</sequence>
<dbReference type="Pfam" id="PF01302">
    <property type="entry name" value="CAP_GLY"/>
    <property type="match status" value="1"/>
</dbReference>
<keyword evidence="6" id="KW-0833">Ubl conjugation pathway</keyword>
<evidence type="ECO:0000256" key="4">
    <source>
        <dbReference type="ARBA" id="ARBA00022737"/>
    </source>
</evidence>
<feature type="region of interest" description="Disordered" evidence="10">
    <location>
        <begin position="839"/>
        <end position="872"/>
    </location>
</feature>
<feature type="region of interest" description="Disordered" evidence="10">
    <location>
        <begin position="1053"/>
        <end position="1137"/>
    </location>
</feature>
<gene>
    <name evidence="13" type="primary">RBCK1</name>
    <name evidence="13" type="ORF">TNCT_405693</name>
</gene>
<feature type="compositionally biased region" description="Basic and acidic residues" evidence="10">
    <location>
        <begin position="1118"/>
        <end position="1127"/>
    </location>
</feature>
<dbReference type="InterPro" id="IPR036859">
    <property type="entry name" value="CAP-Gly_dom_sf"/>
</dbReference>
<feature type="compositionally biased region" description="Basic residues" evidence="10">
    <location>
        <begin position="502"/>
        <end position="512"/>
    </location>
</feature>
<dbReference type="SUPFAM" id="SSF74924">
    <property type="entry name" value="Cap-Gly domain"/>
    <property type="match status" value="1"/>
</dbReference>
<evidence type="ECO:0000256" key="2">
    <source>
        <dbReference type="ARBA" id="ARBA00022679"/>
    </source>
</evidence>
<dbReference type="GO" id="GO:0043130">
    <property type="term" value="F:ubiquitin binding"/>
    <property type="evidence" value="ECO:0007669"/>
    <property type="project" value="TreeGrafter"/>
</dbReference>
<evidence type="ECO:0000256" key="6">
    <source>
        <dbReference type="ARBA" id="ARBA00022786"/>
    </source>
</evidence>
<organism evidence="13 14">
    <name type="scientific">Trichonephila clavata</name>
    <name type="common">Joro spider</name>
    <name type="synonym">Nephila clavata</name>
    <dbReference type="NCBI Taxonomy" id="2740835"/>
    <lineage>
        <taxon>Eukaryota</taxon>
        <taxon>Metazoa</taxon>
        <taxon>Ecdysozoa</taxon>
        <taxon>Arthropoda</taxon>
        <taxon>Chelicerata</taxon>
        <taxon>Arachnida</taxon>
        <taxon>Araneae</taxon>
        <taxon>Araneomorphae</taxon>
        <taxon>Entelegynae</taxon>
        <taxon>Araneoidea</taxon>
        <taxon>Nephilidae</taxon>
        <taxon>Trichonephila</taxon>
    </lineage>
</organism>
<dbReference type="Gene3D" id="3.30.40.10">
    <property type="entry name" value="Zinc/RING finger domain, C3HC4 (zinc finger)"/>
    <property type="match status" value="1"/>
</dbReference>
<dbReference type="CDD" id="cd20345">
    <property type="entry name" value="BRcat_RBR_HOIL1"/>
    <property type="match status" value="1"/>
</dbReference>
<evidence type="ECO:0000259" key="12">
    <source>
        <dbReference type="PROSITE" id="PS51873"/>
    </source>
</evidence>
<dbReference type="GO" id="GO:0008270">
    <property type="term" value="F:zinc ion binding"/>
    <property type="evidence" value="ECO:0007669"/>
    <property type="project" value="UniProtKB-KW"/>
</dbReference>
<dbReference type="SMART" id="SM01052">
    <property type="entry name" value="CAP_GLY"/>
    <property type="match status" value="1"/>
</dbReference>
<dbReference type="FunFam" id="3.30.40.10:FF:000137">
    <property type="entry name" value="RanBP-type and C3HC4-type zinc finger-containing protein 1"/>
    <property type="match status" value="1"/>
</dbReference>
<dbReference type="CDD" id="cd16633">
    <property type="entry name" value="mRING-HC-C3HC3D_RBR_HOIL1"/>
    <property type="match status" value="1"/>
</dbReference>
<dbReference type="Proteomes" id="UP000887116">
    <property type="component" value="Unassembled WGS sequence"/>
</dbReference>
<feature type="domain" description="RING-type" evidence="12">
    <location>
        <begin position="1168"/>
        <end position="1396"/>
    </location>
</feature>
<feature type="region of interest" description="Disordered" evidence="10">
    <location>
        <begin position="888"/>
        <end position="931"/>
    </location>
</feature>
<dbReference type="SUPFAM" id="SSF57850">
    <property type="entry name" value="RING/U-box"/>
    <property type="match status" value="3"/>
</dbReference>
<reference evidence="13" key="1">
    <citation type="submission" date="2020-07" db="EMBL/GenBank/DDBJ databases">
        <title>Multicomponent nature underlies the extraordinary mechanical properties of spider dragline silk.</title>
        <authorList>
            <person name="Kono N."/>
            <person name="Nakamura H."/>
            <person name="Mori M."/>
            <person name="Yoshida Y."/>
            <person name="Ohtoshi R."/>
            <person name="Malay A.D."/>
            <person name="Moran D.A.P."/>
            <person name="Tomita M."/>
            <person name="Numata K."/>
            <person name="Arakawa K."/>
        </authorList>
    </citation>
    <scope>NUCLEOTIDE SEQUENCE</scope>
</reference>
<comment type="pathway">
    <text evidence="1">Protein modification; protein ubiquitination.</text>
</comment>
<dbReference type="InterPro" id="IPR051628">
    <property type="entry name" value="LUBAC_E3_Ligases"/>
</dbReference>
<keyword evidence="2" id="KW-0808">Transferase</keyword>
<dbReference type="OrthoDB" id="261960at2759"/>
<feature type="compositionally biased region" description="Polar residues" evidence="10">
    <location>
        <begin position="405"/>
        <end position="428"/>
    </location>
</feature>
<keyword evidence="5 9" id="KW-0863">Zinc-finger</keyword>
<keyword evidence="14" id="KW-1185">Reference proteome</keyword>
<name>A0A8X6HS69_TRICU</name>
<feature type="region of interest" description="Disordered" evidence="10">
    <location>
        <begin position="782"/>
        <end position="803"/>
    </location>
</feature>
<dbReference type="GO" id="GO:0071797">
    <property type="term" value="C:LUBAC complex"/>
    <property type="evidence" value="ECO:0007669"/>
    <property type="project" value="TreeGrafter"/>
</dbReference>
<dbReference type="EMBL" id="BMAO01006445">
    <property type="protein sequence ID" value="GFR08584.1"/>
    <property type="molecule type" value="Genomic_DNA"/>
</dbReference>
<dbReference type="GO" id="GO:0043161">
    <property type="term" value="P:proteasome-mediated ubiquitin-dependent protein catabolic process"/>
    <property type="evidence" value="ECO:0007669"/>
    <property type="project" value="TreeGrafter"/>
</dbReference>
<dbReference type="CDD" id="cd20358">
    <property type="entry name" value="Rcat_RBR_HOIL1"/>
    <property type="match status" value="1"/>
</dbReference>
<evidence type="ECO:0000313" key="13">
    <source>
        <dbReference type="EMBL" id="GFR08584.1"/>
    </source>
</evidence>
<dbReference type="InterPro" id="IPR047559">
    <property type="entry name" value="HOIL1_RBR_mRING-HC-C3HC3D"/>
</dbReference>
<dbReference type="InterPro" id="IPR029071">
    <property type="entry name" value="Ubiquitin-like_domsf"/>
</dbReference>
<dbReference type="SUPFAM" id="SSF54236">
    <property type="entry name" value="Ubiquitin-like"/>
    <property type="match status" value="1"/>
</dbReference>
<dbReference type="Gene3D" id="2.30.30.190">
    <property type="entry name" value="CAP Gly-rich-like domain"/>
    <property type="match status" value="1"/>
</dbReference>
<accession>A0A8X6HS69</accession>
<dbReference type="InterPro" id="IPR013083">
    <property type="entry name" value="Znf_RING/FYVE/PHD"/>
</dbReference>
<comment type="caution">
    <text evidence="13">The sequence shown here is derived from an EMBL/GenBank/DDBJ whole genome shotgun (WGS) entry which is preliminary data.</text>
</comment>
<evidence type="ECO:0000256" key="10">
    <source>
        <dbReference type="SAM" id="MobiDB-lite"/>
    </source>
</evidence>
<evidence type="ECO:0000256" key="1">
    <source>
        <dbReference type="ARBA" id="ARBA00004906"/>
    </source>
</evidence>
<feature type="compositionally biased region" description="Basic and acidic residues" evidence="10">
    <location>
        <begin position="912"/>
        <end position="922"/>
    </location>
</feature>
<feature type="domain" description="RING-type" evidence="11">
    <location>
        <begin position="1172"/>
        <end position="1217"/>
    </location>
</feature>
<feature type="compositionally biased region" description="Basic residues" evidence="10">
    <location>
        <begin position="577"/>
        <end position="591"/>
    </location>
</feature>
<keyword evidence="4" id="KW-0677">Repeat</keyword>
<feature type="region of interest" description="Disordered" evidence="10">
    <location>
        <begin position="565"/>
        <end position="623"/>
    </location>
</feature>
<evidence type="ECO:0000259" key="11">
    <source>
        <dbReference type="PROSITE" id="PS50089"/>
    </source>
</evidence>
<dbReference type="InterPro" id="IPR047558">
    <property type="entry name" value="BRcat_RBR_HOIL1"/>
</dbReference>
<keyword evidence="7" id="KW-0862">Zinc</keyword>